<dbReference type="InParanoid" id="L7JSR9"/>
<protein>
    <submittedName>
        <fullName evidence="1">Uncharacterized protein</fullName>
    </submittedName>
</protein>
<organism evidence="1 2">
    <name type="scientific">Trachipleistophora hominis</name>
    <name type="common">Microsporidian parasite</name>
    <dbReference type="NCBI Taxonomy" id="72359"/>
    <lineage>
        <taxon>Eukaryota</taxon>
        <taxon>Fungi</taxon>
        <taxon>Fungi incertae sedis</taxon>
        <taxon>Microsporidia</taxon>
        <taxon>Pleistophoridae</taxon>
        <taxon>Trachipleistophora</taxon>
    </lineage>
</organism>
<dbReference type="VEuPathDB" id="MicrosporidiaDB:THOM_2987"/>
<gene>
    <name evidence="1" type="ORF">THOM_2987</name>
</gene>
<evidence type="ECO:0000313" key="1">
    <source>
        <dbReference type="EMBL" id="ELQ74091.1"/>
    </source>
</evidence>
<dbReference type="HOGENOM" id="CLU_1422353_0_0_1"/>
<dbReference type="EMBL" id="JH994077">
    <property type="protein sequence ID" value="ELQ74091.1"/>
    <property type="molecule type" value="Genomic_DNA"/>
</dbReference>
<name>L7JSR9_TRAHO</name>
<sequence>MMFIKYCDILTSAMAYEYVVLFMNHTYPMDDKINKIRSKLKPDPVLLSFLTRKKAVEPLLSPSKNLQRRAEKLYFSNRRKSINLYIKSVFARIEAFEFKECTLDTYISLYEYVKKIVKRSVGEYKDILNVIEYSVYYCVIVKQARKCLDEGIVYDDLGIDLIKLDNLVEDQAVLVKLECLAKYIFENFEFE</sequence>
<proteinExistence type="predicted"/>
<dbReference type="AlphaFoldDB" id="L7JSR9"/>
<accession>L7JSR9</accession>
<dbReference type="Proteomes" id="UP000011185">
    <property type="component" value="Unassembled WGS sequence"/>
</dbReference>
<reference evidence="1 2" key="1">
    <citation type="journal article" date="2012" name="PLoS Pathog.">
        <title>The genome of the obligate intracellular parasite Trachipleistophora hominis: new insights into microsporidian genome dynamics and reductive evolution.</title>
        <authorList>
            <person name="Heinz E."/>
            <person name="Williams T.A."/>
            <person name="Nakjang S."/>
            <person name="Noel C.J."/>
            <person name="Swan D.C."/>
            <person name="Goldberg A.V."/>
            <person name="Harris S.R."/>
            <person name="Weinmaier T."/>
            <person name="Markert S."/>
            <person name="Becher D."/>
            <person name="Bernhardt J."/>
            <person name="Dagan T."/>
            <person name="Hacker C."/>
            <person name="Lucocq J.M."/>
            <person name="Schweder T."/>
            <person name="Rattei T."/>
            <person name="Hall N."/>
            <person name="Hirt R.P."/>
            <person name="Embley T.M."/>
        </authorList>
    </citation>
    <scope>NUCLEOTIDE SEQUENCE [LARGE SCALE GENOMIC DNA]</scope>
</reference>
<evidence type="ECO:0000313" key="2">
    <source>
        <dbReference type="Proteomes" id="UP000011185"/>
    </source>
</evidence>
<keyword evidence="2" id="KW-1185">Reference proteome</keyword>